<feature type="region of interest" description="Disordered" evidence="4">
    <location>
        <begin position="1723"/>
        <end position="1743"/>
    </location>
</feature>
<dbReference type="SUPFAM" id="SSF69318">
    <property type="entry name" value="Integrin alpha N-terminal domain"/>
    <property type="match status" value="1"/>
</dbReference>
<dbReference type="GO" id="GO:0005737">
    <property type="term" value="C:cytoplasm"/>
    <property type="evidence" value="ECO:0007669"/>
    <property type="project" value="InterPro"/>
</dbReference>
<comment type="subcellular location">
    <subcellularLocation>
        <location evidence="1">Secreted</location>
    </subcellularLocation>
</comment>
<feature type="domain" description="Insecticide toxin TcdB middle/C-terminal" evidence="5">
    <location>
        <begin position="786"/>
        <end position="912"/>
    </location>
</feature>
<dbReference type="Pfam" id="PF03534">
    <property type="entry name" value="SpvB"/>
    <property type="match status" value="1"/>
</dbReference>
<evidence type="ECO:0000256" key="1">
    <source>
        <dbReference type="ARBA" id="ARBA00004613"/>
    </source>
</evidence>
<gene>
    <name evidence="7" type="ORF">AB5J56_06060</name>
</gene>
<dbReference type="InterPro" id="IPR022385">
    <property type="entry name" value="Rhs_assc_core"/>
</dbReference>
<dbReference type="Gene3D" id="2.180.10.10">
    <property type="entry name" value="RHS repeat-associated core"/>
    <property type="match status" value="2"/>
</dbReference>
<protein>
    <submittedName>
        <fullName evidence="7">SpvB/TcaC N-terminal domain-containing protein</fullName>
    </submittedName>
</protein>
<evidence type="ECO:0000256" key="3">
    <source>
        <dbReference type="ARBA" id="ARBA00023026"/>
    </source>
</evidence>
<dbReference type="InterPro" id="IPR028994">
    <property type="entry name" value="Integrin_alpha_N"/>
</dbReference>
<dbReference type="PANTHER" id="PTHR32305:SF15">
    <property type="entry name" value="PROTEIN RHSA-RELATED"/>
    <property type="match status" value="1"/>
</dbReference>
<keyword evidence="2" id="KW-0964">Secreted</keyword>
<dbReference type="GO" id="GO:0005576">
    <property type="term" value="C:extracellular region"/>
    <property type="evidence" value="ECO:0007669"/>
    <property type="project" value="UniProtKB-SubCell"/>
</dbReference>
<dbReference type="InterPro" id="IPR050708">
    <property type="entry name" value="T6SS_VgrG/RHS"/>
</dbReference>
<proteinExistence type="predicted"/>
<dbReference type="NCBIfam" id="TIGR03696">
    <property type="entry name" value="Rhs_assc_core"/>
    <property type="match status" value="1"/>
</dbReference>
<feature type="region of interest" description="Disordered" evidence="4">
    <location>
        <begin position="1122"/>
        <end position="1145"/>
    </location>
</feature>
<evidence type="ECO:0000256" key="4">
    <source>
        <dbReference type="SAM" id="MobiDB-lite"/>
    </source>
</evidence>
<dbReference type="Pfam" id="PF12256">
    <property type="entry name" value="TcdB_toxin_midN"/>
    <property type="match status" value="1"/>
</dbReference>
<dbReference type="InterPro" id="IPR003284">
    <property type="entry name" value="Sal_SpvB"/>
</dbReference>
<dbReference type="EMBL" id="CP163435">
    <property type="protein sequence ID" value="XDQ24289.1"/>
    <property type="molecule type" value="Genomic_DNA"/>
</dbReference>
<dbReference type="RefSeq" id="WP_369230800.1">
    <property type="nucleotide sequence ID" value="NZ_CP163435.1"/>
</dbReference>
<name>A0AB39P553_9ACTN</name>
<accession>A0AB39P553</accession>
<evidence type="ECO:0000259" key="6">
    <source>
        <dbReference type="Pfam" id="PF12256"/>
    </source>
</evidence>
<sequence>MGEKFAANALTGTATLSVPLTLTAARSGAEPVLALGYDSGSGNGPFGLCWSLDVPSVSRRTDKGLPRYADERDVFQLSGAEDLVPAQFPAPRTEGAYEVISYRPRTEGLFARIDRLREAATGDTHWRVTSKENVTSVFGRSRATRVADPTDSARVFRWLLEETADDRGNLIRYEYKPEDGPASANRYLKRIHYGLKDIEDRTSFGFQVVLDYGEHDDRTPTPQEVRPWPARADPFSSRRSGFEIRTERLCRRILMFHQFPELAPDPVLVSSTDLTYQEDPATSKLTAVTRRGYAPSASGDQASTALPALEFTYTERTVSAAAVPLRTEPGDPPPRLDAGHRWVDLDGEGIPGLLAEQDGARYYRPNRGDGLIGAPRLVDPAPSTTGQLMDLAGDGRQSLATLSAGVPGYHRRTEDRSWAAFEAFPALPRLQWEDPNLRFVDLTGDGLADVLLTGSDGFTWYPSRGFGGYADGEDVAAAATEDRGPALVFADPEQSVYLADMTGDGLTDLVRIRNGEIAYWPSLGHGRFGPRITMAGAPVFDHPDRFAQSRIRLADVDGSAPTDIIYLGDDGARVWFNQAGNSWSAPETVIAHIPADAGVTVADLLGKGTACLVIAGPAPHGEPEVHCLDLMAAGKPHLLAGVDNGMGLRTTVSCLPSTAFYLADEGTADAWLTRLPFPVHVVAETRTEDAVAGTTLVSSYRYRHGHYDGVEREFRGFAFVEHRDALSYEASGGREYEPPAVTRRWQHTGDTAAVRFADRYWNGGAGPLLPDTVLPGGLSVEEEREAVRALRGRVLREEVYAEGADGELGVPYAVAETNHRVRVVQPRGTAEYCVVHAHDGETLTVHREGVPDDLRVTHDLTLDVDEWGVPRRVARAAYPGPGAIDPAQTRMRLTVTEYDVTNTTDTGGTWRLGTPVEQCAYEIGGIAPRADHFTETELRTALAGQLEDIPYHRQVSGTRPQRRLLSRTRHTYSADDLGAELPPGRTGSRALPWRIYRQAYAEGQLTYLYGDRISVADLESSGHLRDGDIWWSPSGRHEYSPAAFYQPVTYTDPFGARWTIGHDPHLLRIARVADPLDSRTTATLNYRVVELWLLTDPNGNRTGVRYDALGFVTATAVLGKPGAADDADRLDLSTPEPSAQDDPTTTLEYDLDHLPVAFRTRARERHGDPDTPWQESRTYGDGTGRIVLVKTQAEPAVDGTPRWIGTGRVVYDDKGRPVKQYEPYFAPGPGFDAEDEFARHGVAAVLHYDPLGRLVRTDHPDGTRTRAAFTPWGRTDADRNDTVRGSRWLDERMALPPGDPRRRAAEQTLFHADTPTVTELDVLGRPFRVTADNGGGELFTTATERDVDGRELALIDPRGIRVWEQQYDMLGRVCHASGPDAGERWSLTDVTGNLAYATDSRGTVFRWVYDQLRRVTHAFATPAGRGERLRARTYYGEALAHADRHNLRGRICLAFDTAGAVRTTEVDVKGNITESVRRLTADPAGEPDWAPLTDTADPDVALTAVRDRLEADEFPARIAYDALNRETLSTSPDGARLRLRYGEGGLLDCLELATGAEDWRPLLIRVDYNARRQRTQVRHGNGVRTAYTYDPATFRLSAADSSAADGRVLQRLEYTYDPVGNVTEARDPAQDTVFFANTAVGAVRRYVYDATYRLISATGREHIGQTGNPGPVDPALNRIPHVNDSSAFRAYTQTYRYDPSGNLTTLAHAAGTAGWTQRHEIAPGSNRLLGNSVPGDGEDQHSARYSYDARGNITAMPHLDVLDWDVENRFAHAGLGGGGDAHYQYDGSGNRVRATVDRGGTVEERVYCGRWERYRKTVGGGVRLERTTLHVTDGATRFAVVETTAQGELLRFQLSDLLGSAIVELDADARVLSYEEYHPYGTTSYRSADSAAQTSLKRYRFTGKERDTETGFTYHGARYYAPWLARWTAPDPTGFPDGTNLYAYARCNPVVLSDPSGRESERQEIYRAAHALLEAHDKGLVEFDDDIRDKRGKVIGDGGIAKQVMAILNAKDTDPLPKNMTLGMARIIQRMVDKAEERRAKGEVTGVDFSIMRLAVAGDRGHGSGQSIDISKYAGKSLKLDRPEEHLDAVATFYSDMIGHEYHKELGRSENTASQGPAVDTTFAIGTPRNPRRVGSGAVEDSQMKDKAHMYTRATLTPQEFGKKSGSLSGGRGTTMTVPVLKPEYQFDDVFFPRDTPVYSRPGISHLMPAARSMFEHLKDQDTQHVLQGLFPDGIGHFHVQIEQPRTPHKKR</sequence>
<dbReference type="InterPro" id="IPR022045">
    <property type="entry name" value="TcdB_toxin_mid/N"/>
</dbReference>
<dbReference type="PANTHER" id="PTHR32305">
    <property type="match status" value="1"/>
</dbReference>
<evidence type="ECO:0000259" key="5">
    <source>
        <dbReference type="Pfam" id="PF12255"/>
    </source>
</evidence>
<dbReference type="Pfam" id="PF12255">
    <property type="entry name" value="TcdB_toxin_midC"/>
    <property type="match status" value="1"/>
</dbReference>
<reference evidence="7" key="1">
    <citation type="submission" date="2024-07" db="EMBL/GenBank/DDBJ databases">
        <authorList>
            <person name="Yu S.T."/>
        </authorList>
    </citation>
    <scope>NUCLEOTIDE SEQUENCE</scope>
    <source>
        <strain evidence="7">R21</strain>
    </source>
</reference>
<evidence type="ECO:0000313" key="7">
    <source>
        <dbReference type="EMBL" id="XDQ24289.1"/>
    </source>
</evidence>
<keyword evidence="3" id="KW-0843">Virulence</keyword>
<feature type="region of interest" description="Disordered" evidence="4">
    <location>
        <begin position="2109"/>
        <end position="2144"/>
    </location>
</feature>
<organism evidence="7">
    <name type="scientific">Streptomyces sp. R21</name>
    <dbReference type="NCBI Taxonomy" id="3238627"/>
    <lineage>
        <taxon>Bacteria</taxon>
        <taxon>Bacillati</taxon>
        <taxon>Actinomycetota</taxon>
        <taxon>Actinomycetes</taxon>
        <taxon>Kitasatosporales</taxon>
        <taxon>Streptomycetaceae</taxon>
        <taxon>Streptomyces</taxon>
    </lineage>
</organism>
<feature type="compositionally biased region" description="Polar residues" evidence="4">
    <location>
        <begin position="1135"/>
        <end position="1145"/>
    </location>
</feature>
<dbReference type="InterPro" id="IPR022044">
    <property type="entry name" value="TcdB_toxin_mid/C"/>
</dbReference>
<evidence type="ECO:0000256" key="2">
    <source>
        <dbReference type="ARBA" id="ARBA00022525"/>
    </source>
</evidence>
<feature type="domain" description="Insecticide toxin TcdB middle/N-terminal" evidence="6">
    <location>
        <begin position="584"/>
        <end position="729"/>
    </location>
</feature>